<keyword evidence="1" id="KW-0812">Transmembrane</keyword>
<dbReference type="RefSeq" id="WP_062107620.1">
    <property type="nucleotide sequence ID" value="NZ_LHZR01000103.1"/>
</dbReference>
<feature type="transmembrane region" description="Helical" evidence="1">
    <location>
        <begin position="70"/>
        <end position="87"/>
    </location>
</feature>
<gene>
    <name evidence="2" type="ORF">AD945_07155</name>
</gene>
<keyword evidence="1" id="KW-1133">Transmembrane helix</keyword>
<sequence>MNWIISLLLGQGAMLLFVMASIRGNRILCRDSLTDLRRNILKCCAAAGLTASLVLQATSSDFIILNTLEWMLLAGPEIMIATLLCSWREQRSRS</sequence>
<comment type="caution">
    <text evidence="2">The sequence shown here is derived from an EMBL/GenBank/DDBJ whole genome shotgun (WGS) entry which is preliminary data.</text>
</comment>
<keyword evidence="1" id="KW-0472">Membrane</keyword>
<protein>
    <submittedName>
        <fullName evidence="2">Uncharacterized protein</fullName>
    </submittedName>
</protein>
<evidence type="ECO:0000313" key="3">
    <source>
        <dbReference type="Proteomes" id="UP000075636"/>
    </source>
</evidence>
<dbReference type="EMBL" id="LHZR01000103">
    <property type="protein sequence ID" value="KXV48473.1"/>
    <property type="molecule type" value="Genomic_DNA"/>
</dbReference>
<reference evidence="2 3" key="1">
    <citation type="submission" date="2015-06" db="EMBL/GenBank/DDBJ databases">
        <title>Improved classification and identification of acetic acid bacteria using matrix-assisted laser desorption/ionization time-of-flight mass spectrometry; Gluconobacter nephelii and Gluconobacter uchimurae are later heterotypic synonyms of Gluconobacter japonicus and Gluconobacter oxydans, respectively.</title>
        <authorList>
            <person name="Li L."/>
            <person name="Cleenwerck I."/>
            <person name="De Vuyst L."/>
            <person name="Vandamme P."/>
        </authorList>
    </citation>
    <scope>NUCLEOTIDE SEQUENCE [LARGE SCALE GENOMIC DNA]</scope>
    <source>
        <strain evidence="2 3">LMG 1768</strain>
    </source>
</reference>
<dbReference type="OrthoDB" id="7275321at2"/>
<feature type="transmembrane region" description="Helical" evidence="1">
    <location>
        <begin position="6"/>
        <end position="28"/>
    </location>
</feature>
<dbReference type="STRING" id="318683.A0U94_04910"/>
<feature type="transmembrane region" description="Helical" evidence="1">
    <location>
        <begin position="40"/>
        <end position="58"/>
    </location>
</feature>
<evidence type="ECO:0000313" key="2">
    <source>
        <dbReference type="EMBL" id="KXV48473.1"/>
    </source>
</evidence>
<proteinExistence type="predicted"/>
<dbReference type="AlphaFoldDB" id="A0A149TJJ1"/>
<evidence type="ECO:0000256" key="1">
    <source>
        <dbReference type="SAM" id="Phobius"/>
    </source>
</evidence>
<accession>A0A149TJJ1</accession>
<organism evidence="2 3">
    <name type="scientific">Gluconobacter albidus</name>
    <dbReference type="NCBI Taxonomy" id="318683"/>
    <lineage>
        <taxon>Bacteria</taxon>
        <taxon>Pseudomonadati</taxon>
        <taxon>Pseudomonadota</taxon>
        <taxon>Alphaproteobacteria</taxon>
        <taxon>Acetobacterales</taxon>
        <taxon>Acetobacteraceae</taxon>
        <taxon>Gluconobacter</taxon>
    </lineage>
</organism>
<dbReference type="PATRIC" id="fig|318683.6.peg.1965"/>
<name>A0A149TJJ1_9PROT</name>
<dbReference type="Proteomes" id="UP000075636">
    <property type="component" value="Unassembled WGS sequence"/>
</dbReference>